<accession>A0A6J8ASM2</accession>
<sequence>MMADNSRNKRQIQLTEEGRESVYDIIDESAMSKTLEPSTFRTQNSYLDVTYSPKTQMNGKDNLGIICLTRVSSQSQPVQKTSLRCQRGSLVESVFSCQGALGSAYSDGYLRPRSFEHHNGINKMMEKQGTKDKMERKEYDGYIYDEPAYDGIGRPANYDRLF</sequence>
<organism evidence="1 2">
    <name type="scientific">Mytilus coruscus</name>
    <name type="common">Sea mussel</name>
    <dbReference type="NCBI Taxonomy" id="42192"/>
    <lineage>
        <taxon>Eukaryota</taxon>
        <taxon>Metazoa</taxon>
        <taxon>Spiralia</taxon>
        <taxon>Lophotrochozoa</taxon>
        <taxon>Mollusca</taxon>
        <taxon>Bivalvia</taxon>
        <taxon>Autobranchia</taxon>
        <taxon>Pteriomorphia</taxon>
        <taxon>Mytilida</taxon>
        <taxon>Mytiloidea</taxon>
        <taxon>Mytilidae</taxon>
        <taxon>Mytilinae</taxon>
        <taxon>Mytilus</taxon>
    </lineage>
</organism>
<evidence type="ECO:0000313" key="2">
    <source>
        <dbReference type="Proteomes" id="UP000507470"/>
    </source>
</evidence>
<evidence type="ECO:0000313" key="1">
    <source>
        <dbReference type="EMBL" id="CAC5373101.1"/>
    </source>
</evidence>
<dbReference type="AlphaFoldDB" id="A0A6J8ASM2"/>
<keyword evidence="2" id="KW-1185">Reference proteome</keyword>
<reference evidence="1 2" key="1">
    <citation type="submission" date="2020-06" db="EMBL/GenBank/DDBJ databases">
        <authorList>
            <person name="Li R."/>
            <person name="Bekaert M."/>
        </authorList>
    </citation>
    <scope>NUCLEOTIDE SEQUENCE [LARGE SCALE GENOMIC DNA]</scope>
    <source>
        <strain evidence="2">wild</strain>
    </source>
</reference>
<gene>
    <name evidence="1" type="ORF">MCOR_10968</name>
</gene>
<proteinExistence type="predicted"/>
<dbReference type="OrthoDB" id="6126768at2759"/>
<name>A0A6J8ASM2_MYTCO</name>
<dbReference type="Proteomes" id="UP000507470">
    <property type="component" value="Unassembled WGS sequence"/>
</dbReference>
<dbReference type="EMBL" id="CACVKT020001882">
    <property type="protein sequence ID" value="CAC5373101.1"/>
    <property type="molecule type" value="Genomic_DNA"/>
</dbReference>
<protein>
    <submittedName>
        <fullName evidence="1">Uncharacterized protein</fullName>
    </submittedName>
</protein>